<protein>
    <recommendedName>
        <fullName evidence="3">Response regulatory domain-containing protein</fullName>
    </recommendedName>
</protein>
<gene>
    <name evidence="1" type="ORF">POM88_033955</name>
</gene>
<reference evidence="1" key="1">
    <citation type="submission" date="2023-02" db="EMBL/GenBank/DDBJ databases">
        <title>Genome of toxic invasive species Heracleum sosnowskyi carries increased number of genes despite the absence of recent whole-genome duplications.</title>
        <authorList>
            <person name="Schelkunov M."/>
            <person name="Shtratnikova V."/>
            <person name="Makarenko M."/>
            <person name="Klepikova A."/>
            <person name="Omelchenko D."/>
            <person name="Novikova G."/>
            <person name="Obukhova E."/>
            <person name="Bogdanov V."/>
            <person name="Penin A."/>
            <person name="Logacheva M."/>
        </authorList>
    </citation>
    <scope>NUCLEOTIDE SEQUENCE</scope>
    <source>
        <strain evidence="1">Hsosn_3</strain>
        <tissue evidence="1">Leaf</tissue>
    </source>
</reference>
<dbReference type="AlphaFoldDB" id="A0AAD8MD51"/>
<reference evidence="1" key="2">
    <citation type="submission" date="2023-05" db="EMBL/GenBank/DDBJ databases">
        <authorList>
            <person name="Schelkunov M.I."/>
        </authorList>
    </citation>
    <scope>NUCLEOTIDE SEQUENCE</scope>
    <source>
        <strain evidence="1">Hsosn_3</strain>
        <tissue evidence="1">Leaf</tissue>
    </source>
</reference>
<dbReference type="Proteomes" id="UP001237642">
    <property type="component" value="Unassembled WGS sequence"/>
</dbReference>
<comment type="caution">
    <text evidence="1">The sequence shown here is derived from an EMBL/GenBank/DDBJ whole genome shotgun (WGS) entry which is preliminary data.</text>
</comment>
<sequence>MPDMDGFKLLELVGLEMDLPVISLTLPTQLVSSSTIVGKMNMGGKPEDKRTHNPCALPAVTQVIVAAKGVIDPLIQSRRFCSNIGMSNQTIQAAQEAVQKS</sequence>
<name>A0AAD8MD51_9APIA</name>
<keyword evidence="2" id="KW-1185">Reference proteome</keyword>
<evidence type="ECO:0008006" key="3">
    <source>
        <dbReference type="Google" id="ProtNLM"/>
    </source>
</evidence>
<accession>A0AAD8MD51</accession>
<proteinExistence type="predicted"/>
<organism evidence="1 2">
    <name type="scientific">Heracleum sosnowskyi</name>
    <dbReference type="NCBI Taxonomy" id="360622"/>
    <lineage>
        <taxon>Eukaryota</taxon>
        <taxon>Viridiplantae</taxon>
        <taxon>Streptophyta</taxon>
        <taxon>Embryophyta</taxon>
        <taxon>Tracheophyta</taxon>
        <taxon>Spermatophyta</taxon>
        <taxon>Magnoliopsida</taxon>
        <taxon>eudicotyledons</taxon>
        <taxon>Gunneridae</taxon>
        <taxon>Pentapetalae</taxon>
        <taxon>asterids</taxon>
        <taxon>campanulids</taxon>
        <taxon>Apiales</taxon>
        <taxon>Apiaceae</taxon>
        <taxon>Apioideae</taxon>
        <taxon>apioid superclade</taxon>
        <taxon>Tordylieae</taxon>
        <taxon>Tordyliinae</taxon>
        <taxon>Heracleum</taxon>
    </lineage>
</organism>
<evidence type="ECO:0000313" key="2">
    <source>
        <dbReference type="Proteomes" id="UP001237642"/>
    </source>
</evidence>
<dbReference type="EMBL" id="JAUIZM010000008">
    <property type="protein sequence ID" value="KAK1367863.1"/>
    <property type="molecule type" value="Genomic_DNA"/>
</dbReference>
<evidence type="ECO:0000313" key="1">
    <source>
        <dbReference type="EMBL" id="KAK1367863.1"/>
    </source>
</evidence>